<proteinExistence type="predicted"/>
<organism evidence="2">
    <name type="scientific">Mammaliicoccus phage MSShimriz1</name>
    <dbReference type="NCBI Taxonomy" id="3230127"/>
    <lineage>
        <taxon>Viruses</taxon>
    </lineage>
</organism>
<keyword evidence="1" id="KW-1133">Transmembrane helix</keyword>
<keyword evidence="1" id="KW-0472">Membrane</keyword>
<name>A0AAU8GT67_9VIRU</name>
<feature type="transmembrane region" description="Helical" evidence="1">
    <location>
        <begin position="57"/>
        <end position="80"/>
    </location>
</feature>
<evidence type="ECO:0000313" key="2">
    <source>
        <dbReference type="EMBL" id="XCH45058.1"/>
    </source>
</evidence>
<evidence type="ECO:0000256" key="1">
    <source>
        <dbReference type="SAM" id="Phobius"/>
    </source>
</evidence>
<keyword evidence="1" id="KW-0812">Transmembrane</keyword>
<dbReference type="EMBL" id="PP931174">
    <property type="protein sequence ID" value="XCH45058.1"/>
    <property type="molecule type" value="Genomic_DNA"/>
</dbReference>
<feature type="transmembrane region" description="Helical" evidence="1">
    <location>
        <begin position="24"/>
        <end position="45"/>
    </location>
</feature>
<protein>
    <submittedName>
        <fullName evidence="2">Membrane protein</fullName>
    </submittedName>
</protein>
<accession>A0AAU8GT67</accession>
<reference evidence="2" key="1">
    <citation type="submission" date="2024-06" db="EMBL/GenBank/DDBJ databases">
        <authorList>
            <person name="Ashkenazi R."/>
            <person name="Lipszyc R.R."/>
            <person name="Braunstein R."/>
            <person name="Yerushalmy O."/>
            <person name="Alkalay-Oren S."/>
            <person name="Coppenhagn-Glazer S."/>
            <person name="Hazan R."/>
        </authorList>
    </citation>
    <scope>NUCLEOTIDE SEQUENCE</scope>
</reference>
<sequence length="103" mass="11390">MERVMDSIDKATGVTWGALVTQQVFYGLGMIILASLALLGLCVILKKVTIRNISFNISLVMLFLTVVSIALLGYGFMHVINPGYYALQDMKDSSFQFIDAVKH</sequence>